<dbReference type="STRING" id="1408416.GCA_000702765_00490"/>
<keyword evidence="1" id="KW-1133">Transmembrane helix</keyword>
<keyword evidence="1" id="KW-0812">Transmembrane</keyword>
<proteinExistence type="predicted"/>
<accession>A0A449BLF0</accession>
<protein>
    <submittedName>
        <fullName evidence="2">Uncharacterized protein</fullName>
    </submittedName>
</protein>
<gene>
    <name evidence="2" type="ORF">NCTC10172_01327</name>
</gene>
<organism evidence="2 3">
    <name type="scientific">Acholeplasma hippikon</name>
    <dbReference type="NCBI Taxonomy" id="264636"/>
    <lineage>
        <taxon>Bacteria</taxon>
        <taxon>Bacillati</taxon>
        <taxon>Mycoplasmatota</taxon>
        <taxon>Mollicutes</taxon>
        <taxon>Acholeplasmatales</taxon>
        <taxon>Acholeplasmataceae</taxon>
        <taxon>Acholeplasma</taxon>
    </lineage>
</organism>
<keyword evidence="3" id="KW-1185">Reference proteome</keyword>
<dbReference type="EMBL" id="LR215050">
    <property type="protein sequence ID" value="VEU83252.1"/>
    <property type="molecule type" value="Genomic_DNA"/>
</dbReference>
<keyword evidence="1" id="KW-0472">Membrane</keyword>
<dbReference type="Proteomes" id="UP000290909">
    <property type="component" value="Chromosome"/>
</dbReference>
<reference evidence="2 3" key="1">
    <citation type="submission" date="2019-01" db="EMBL/GenBank/DDBJ databases">
        <authorList>
            <consortium name="Pathogen Informatics"/>
        </authorList>
    </citation>
    <scope>NUCLEOTIDE SEQUENCE [LARGE SCALE GENOMIC DNA]</scope>
    <source>
        <strain evidence="2 3">NCTC10172</strain>
    </source>
</reference>
<evidence type="ECO:0000313" key="3">
    <source>
        <dbReference type="Proteomes" id="UP000290909"/>
    </source>
</evidence>
<dbReference type="RefSeq" id="WP_162849181.1">
    <property type="nucleotide sequence ID" value="NZ_LR215050.1"/>
</dbReference>
<dbReference type="AlphaFoldDB" id="A0A449BLF0"/>
<sequence length="53" mass="5983">MTIFIIGVCTTFGILVLVNKDASEHYIGYIFLVVAFIVLVAFYPILDFIKKVN</sequence>
<evidence type="ECO:0000313" key="2">
    <source>
        <dbReference type="EMBL" id="VEU83252.1"/>
    </source>
</evidence>
<dbReference type="KEGG" id="ahk:NCTC10172_01327"/>
<name>A0A449BLF0_9MOLU</name>
<feature type="transmembrane region" description="Helical" evidence="1">
    <location>
        <begin position="26"/>
        <end position="46"/>
    </location>
</feature>
<evidence type="ECO:0000256" key="1">
    <source>
        <dbReference type="SAM" id="Phobius"/>
    </source>
</evidence>